<organism evidence="1 2">
    <name type="scientific">Desulfovibrio psychrotolerans</name>
    <dbReference type="NCBI Taxonomy" id="415242"/>
    <lineage>
        <taxon>Bacteria</taxon>
        <taxon>Pseudomonadati</taxon>
        <taxon>Thermodesulfobacteriota</taxon>
        <taxon>Desulfovibrionia</taxon>
        <taxon>Desulfovibrionales</taxon>
        <taxon>Desulfovibrionaceae</taxon>
        <taxon>Desulfovibrio</taxon>
    </lineage>
</organism>
<dbReference type="EMBL" id="BLVP01000001">
    <property type="protein sequence ID" value="GFM35588.1"/>
    <property type="molecule type" value="Genomic_DNA"/>
</dbReference>
<dbReference type="AlphaFoldDB" id="A0A7J0BPP3"/>
<gene>
    <name evidence="1" type="ORF">DSM19430T_02720</name>
</gene>
<evidence type="ECO:0000313" key="1">
    <source>
        <dbReference type="EMBL" id="GFM35588.1"/>
    </source>
</evidence>
<dbReference type="RefSeq" id="WP_174408297.1">
    <property type="nucleotide sequence ID" value="NZ_BLVP01000001.1"/>
</dbReference>
<sequence>MFEESSFPQWLYDHLVPDDVFGAAYDDVPAMRRAWLKTAIARLHTLHGSSGVSWGTSWRRDERQWRQGFTSIAEERPVEWCVVVLSRDHVSGPRLLAGLLPALLAGVADILVVRVAEGGHAWHAPVLAALELAGQEAVVSLSPDMMTQLSEHMRTCGAGRFLLFGDEARQMPCFYGWCGGAVQVWREPLLHDIAVAQEAGHAFETHGASDEERVDVEVLRWSHPDWSVVPVHAPDGDWERALISAGDGQGFAAFAGPSRMVDIVPDSIPLMLGPGQEACWVWPGLPPAFFMQRRLSVLSGT</sequence>
<keyword evidence="2" id="KW-1185">Reference proteome</keyword>
<comment type="caution">
    <text evidence="1">The sequence shown here is derived from an EMBL/GenBank/DDBJ whole genome shotgun (WGS) entry which is preliminary data.</text>
</comment>
<protein>
    <submittedName>
        <fullName evidence="1">Uncharacterized protein</fullName>
    </submittedName>
</protein>
<dbReference type="Proteomes" id="UP000503820">
    <property type="component" value="Unassembled WGS sequence"/>
</dbReference>
<name>A0A7J0BPP3_9BACT</name>
<proteinExistence type="predicted"/>
<accession>A0A7J0BPP3</accession>
<evidence type="ECO:0000313" key="2">
    <source>
        <dbReference type="Proteomes" id="UP000503820"/>
    </source>
</evidence>
<reference evidence="1 2" key="1">
    <citation type="submission" date="2020-05" db="EMBL/GenBank/DDBJ databases">
        <title>Draft genome sequence of Desulfovibrio psychrotolerans JS1T.</title>
        <authorList>
            <person name="Ueno A."/>
            <person name="Tamazawa S."/>
            <person name="Tamamura S."/>
            <person name="Murakami T."/>
            <person name="Kiyama T."/>
            <person name="Inomata H."/>
            <person name="Amano Y."/>
            <person name="Miyakawa K."/>
            <person name="Tamaki H."/>
            <person name="Naganuma T."/>
            <person name="Kaneko K."/>
        </authorList>
    </citation>
    <scope>NUCLEOTIDE SEQUENCE [LARGE SCALE GENOMIC DNA]</scope>
    <source>
        <strain evidence="1 2">JS1</strain>
    </source>
</reference>